<evidence type="ECO:0000256" key="8">
    <source>
        <dbReference type="ARBA" id="ARBA00047899"/>
    </source>
</evidence>
<dbReference type="VEuPathDB" id="FungiDB:GMDG_06867"/>
<comment type="catalytic activity">
    <reaction evidence="9">
        <text>L-seryl-[protein] + ATP = O-phospho-L-seryl-[protein] + ADP + H(+)</text>
        <dbReference type="Rhea" id="RHEA:17989"/>
        <dbReference type="Rhea" id="RHEA-COMP:9863"/>
        <dbReference type="Rhea" id="RHEA-COMP:11604"/>
        <dbReference type="ChEBI" id="CHEBI:15378"/>
        <dbReference type="ChEBI" id="CHEBI:29999"/>
        <dbReference type="ChEBI" id="CHEBI:30616"/>
        <dbReference type="ChEBI" id="CHEBI:83421"/>
        <dbReference type="ChEBI" id="CHEBI:456216"/>
        <dbReference type="EC" id="2.7.11.1"/>
    </reaction>
</comment>
<dbReference type="Pfam" id="PF00069">
    <property type="entry name" value="Pkinase"/>
    <property type="match status" value="1"/>
</dbReference>
<reference evidence="11" key="1">
    <citation type="submission" date="2016-03" db="EMBL/GenBank/DDBJ databases">
        <title>Updated assembly of Pseudogymnoascus destructans, the fungus causing white-nose syndrome of bats.</title>
        <authorList>
            <person name="Palmer J.M."/>
            <person name="Drees K.P."/>
            <person name="Foster J.T."/>
            <person name="Lindner D.L."/>
        </authorList>
    </citation>
    <scope>NUCLEOTIDE SEQUENCE [LARGE SCALE GENOMIC DNA]</scope>
    <source>
        <strain evidence="11">20631-21</strain>
    </source>
</reference>
<dbReference type="EMBL" id="KV441393">
    <property type="protein sequence ID" value="OAF59714.1"/>
    <property type="molecule type" value="Genomic_DNA"/>
</dbReference>
<dbReference type="eggNOG" id="ENOG502T32Y">
    <property type="taxonomic scope" value="Eukaryota"/>
</dbReference>
<dbReference type="EC" id="2.7.11.1" evidence="3"/>
<gene>
    <name evidence="11" type="ORF">VC83_03924</name>
</gene>
<organism evidence="11">
    <name type="scientific">Pseudogymnoascus destructans</name>
    <dbReference type="NCBI Taxonomy" id="655981"/>
    <lineage>
        <taxon>Eukaryota</taxon>
        <taxon>Fungi</taxon>
        <taxon>Dikarya</taxon>
        <taxon>Ascomycota</taxon>
        <taxon>Pezizomycotina</taxon>
        <taxon>Leotiomycetes</taxon>
        <taxon>Thelebolales</taxon>
        <taxon>Thelebolaceae</taxon>
        <taxon>Pseudogymnoascus</taxon>
    </lineage>
</organism>
<dbReference type="GO" id="GO:0004674">
    <property type="term" value="F:protein serine/threonine kinase activity"/>
    <property type="evidence" value="ECO:0007669"/>
    <property type="project" value="UniProtKB-EC"/>
</dbReference>
<comment type="function">
    <text evidence="1">Component of the EKC/KEOPS complex that is required for the formation of a threonylcarbamoyl group on adenosine at position 37 (t(6)A37) in tRNAs that read codons beginning with adenine. The complex is probably involved in the transfer of the threonylcarbamoyl moiety of threonylcarbamoyl-AMP (TC-AMP) to the N6 group of A37. BUD32 has ATPase activity in the context of the EKC/KEOPS complex and likely plays a supporting role to the catalytic subunit KAE1. The EKC/KEOPS complex also promotes both telomere uncapping and telomere elongation. The complex is required for efficient recruitment of transcriptional coactivators.</text>
</comment>
<dbReference type="PROSITE" id="PS00109">
    <property type="entry name" value="PROTEIN_KINASE_TYR"/>
    <property type="match status" value="1"/>
</dbReference>
<dbReference type="OrthoDB" id="4062651at2759"/>
<dbReference type="SUPFAM" id="SSF56112">
    <property type="entry name" value="Protein kinase-like (PK-like)"/>
    <property type="match status" value="1"/>
</dbReference>
<dbReference type="RefSeq" id="XP_024324997.1">
    <property type="nucleotide sequence ID" value="XM_024467562.1"/>
</dbReference>
<evidence type="ECO:0000256" key="2">
    <source>
        <dbReference type="ARBA" id="ARBA00011534"/>
    </source>
</evidence>
<evidence type="ECO:0000256" key="7">
    <source>
        <dbReference type="ARBA" id="ARBA00033194"/>
    </source>
</evidence>
<accession>A0A177AEX2</accession>
<evidence type="ECO:0000256" key="6">
    <source>
        <dbReference type="ARBA" id="ARBA00030980"/>
    </source>
</evidence>
<comment type="subunit">
    <text evidence="2">Component of the EKC/KEOPS complex composed of at least BUD32, CGI121, GON7, KAE1 and PCC1; the whole complex dimerizes.</text>
</comment>
<comment type="catalytic activity">
    <reaction evidence="8">
        <text>L-threonyl-[protein] + ATP = O-phospho-L-threonyl-[protein] + ADP + H(+)</text>
        <dbReference type="Rhea" id="RHEA:46608"/>
        <dbReference type="Rhea" id="RHEA-COMP:11060"/>
        <dbReference type="Rhea" id="RHEA-COMP:11605"/>
        <dbReference type="ChEBI" id="CHEBI:15378"/>
        <dbReference type="ChEBI" id="CHEBI:30013"/>
        <dbReference type="ChEBI" id="CHEBI:30616"/>
        <dbReference type="ChEBI" id="CHEBI:61977"/>
        <dbReference type="ChEBI" id="CHEBI:456216"/>
        <dbReference type="EC" id="2.7.11.1"/>
    </reaction>
</comment>
<evidence type="ECO:0000256" key="5">
    <source>
        <dbReference type="ARBA" id="ARBA00019973"/>
    </source>
</evidence>
<name>A0A177AEX2_9PEZI</name>
<dbReference type="InterPro" id="IPR011009">
    <property type="entry name" value="Kinase-like_dom_sf"/>
</dbReference>
<feature type="domain" description="Protein kinase" evidence="10">
    <location>
        <begin position="65"/>
        <end position="244"/>
    </location>
</feature>
<evidence type="ECO:0000256" key="4">
    <source>
        <dbReference type="ARBA" id="ARBA00013948"/>
    </source>
</evidence>
<dbReference type="Gene3D" id="1.10.510.10">
    <property type="entry name" value="Transferase(Phosphotransferase) domain 1"/>
    <property type="match status" value="1"/>
</dbReference>
<evidence type="ECO:0000256" key="3">
    <source>
        <dbReference type="ARBA" id="ARBA00012513"/>
    </source>
</evidence>
<dbReference type="InterPro" id="IPR000719">
    <property type="entry name" value="Prot_kinase_dom"/>
</dbReference>
<proteinExistence type="predicted"/>
<protein>
    <recommendedName>
        <fullName evidence="5">EKC/KEOPS complex subunit BUD32</fullName>
        <ecNumber evidence="3">2.7.11.1</ecNumber>
    </recommendedName>
    <alternativeName>
        <fullName evidence="6 7">Atypical Serine/threonine protein kinase BUD32</fullName>
    </alternativeName>
    <alternativeName>
        <fullName evidence="4">EKC/KEOPS complex subunit bud32</fullName>
    </alternativeName>
</protein>
<dbReference type="AlphaFoldDB" id="A0A177AEX2"/>
<evidence type="ECO:0000313" key="11">
    <source>
        <dbReference type="EMBL" id="OAF59714.1"/>
    </source>
</evidence>
<evidence type="ECO:0000259" key="10">
    <source>
        <dbReference type="PROSITE" id="PS50011"/>
    </source>
</evidence>
<dbReference type="GeneID" id="36286997"/>
<dbReference type="Proteomes" id="UP000077154">
    <property type="component" value="Unassembled WGS sequence"/>
</dbReference>
<evidence type="ECO:0000256" key="1">
    <source>
        <dbReference type="ARBA" id="ARBA00003747"/>
    </source>
</evidence>
<sequence length="244" mass="27879">MSAQPITFPYPIDKSCTVNVDFKGNEYLLRWDGDWKKLPDLTRFPRVDDASVSLIPHSSNVHKLWTTSRLLKYGADSHIRALDSCTDGYPICKVAINDRQRRLLQQEFAILRHLSSNEVPVVRTHREPLVDEQGIFGFRMERLVDIDLGNATEHIHEIEKAIEEVHRGGVVHHDISPSNLMLNQEGFITVIDFGRAGYIGQEVPEDFRAKENEIFSVDSDNNALKKIIDIYSRKGCFSSQNFEA</sequence>
<dbReference type="PROSITE" id="PS50011">
    <property type="entry name" value="PROTEIN_KINASE_DOM"/>
    <property type="match status" value="1"/>
</dbReference>
<dbReference type="InterPro" id="IPR008266">
    <property type="entry name" value="Tyr_kinase_AS"/>
</dbReference>
<evidence type="ECO:0000256" key="9">
    <source>
        <dbReference type="ARBA" id="ARBA00048679"/>
    </source>
</evidence>
<dbReference type="GO" id="GO:0005524">
    <property type="term" value="F:ATP binding"/>
    <property type="evidence" value="ECO:0007669"/>
    <property type="project" value="InterPro"/>
</dbReference>